<evidence type="ECO:0000313" key="1">
    <source>
        <dbReference type="EMBL" id="MBD2753764.1"/>
    </source>
</evidence>
<protein>
    <submittedName>
        <fullName evidence="1">Uncharacterized protein</fullName>
    </submittedName>
</protein>
<dbReference type="Proteomes" id="UP000653797">
    <property type="component" value="Unassembled WGS sequence"/>
</dbReference>
<reference evidence="1" key="1">
    <citation type="submission" date="2020-09" db="EMBL/GenBank/DDBJ databases">
        <authorList>
            <person name="Kim M.K."/>
        </authorList>
    </citation>
    <scope>NUCLEOTIDE SEQUENCE</scope>
    <source>
        <strain evidence="1">BT704</strain>
    </source>
</reference>
<keyword evidence="2" id="KW-1185">Reference proteome</keyword>
<accession>A0A927B1Q3</accession>
<evidence type="ECO:0000313" key="2">
    <source>
        <dbReference type="Proteomes" id="UP000653797"/>
    </source>
</evidence>
<organism evidence="1 2">
    <name type="scientific">Spirosoma validum</name>
    <dbReference type="NCBI Taxonomy" id="2771355"/>
    <lineage>
        <taxon>Bacteria</taxon>
        <taxon>Pseudomonadati</taxon>
        <taxon>Bacteroidota</taxon>
        <taxon>Cytophagia</taxon>
        <taxon>Cytophagales</taxon>
        <taxon>Cytophagaceae</taxon>
        <taxon>Spirosoma</taxon>
    </lineage>
</organism>
<comment type="caution">
    <text evidence="1">The sequence shown here is derived from an EMBL/GenBank/DDBJ whole genome shotgun (WGS) entry which is preliminary data.</text>
</comment>
<dbReference type="RefSeq" id="WP_191039412.1">
    <property type="nucleotide sequence ID" value="NZ_JACXAA010000004.1"/>
</dbReference>
<dbReference type="AlphaFoldDB" id="A0A927B1Q3"/>
<gene>
    <name evidence="1" type="ORF">IC230_12740</name>
</gene>
<dbReference type="EMBL" id="JACXAA010000004">
    <property type="protein sequence ID" value="MBD2753764.1"/>
    <property type="molecule type" value="Genomic_DNA"/>
</dbReference>
<name>A0A927B1Q3_9BACT</name>
<proteinExistence type="predicted"/>
<sequence>MDKTALVGMIKEVLTSYRPEIEFFNLEPTYGQGATGLFTLSVSTPELTDDNCFLIMSGLMGYLYNHLTVEQMKQIATLRVFNSKEELKRYVTLSTMGTSCDCERVLYIEPELVEVD</sequence>